<evidence type="ECO:0000256" key="1">
    <source>
        <dbReference type="ARBA" id="ARBA00004852"/>
    </source>
</evidence>
<dbReference type="NCBIfam" id="TIGR00670">
    <property type="entry name" value="asp_carb_tr"/>
    <property type="match status" value="1"/>
</dbReference>
<dbReference type="PANTHER" id="PTHR45753">
    <property type="entry name" value="ORNITHINE CARBAMOYLTRANSFERASE, MITOCHONDRIAL"/>
    <property type="match status" value="1"/>
</dbReference>
<comment type="pathway">
    <text evidence="1">Pyrimidine metabolism; UMP biosynthesis via de novo pathway; (S)-dihydroorotate from bicarbonate: step 2/3.</text>
</comment>
<dbReference type="GO" id="GO:0006207">
    <property type="term" value="P:'de novo' pyrimidine nucleobase biosynthetic process"/>
    <property type="evidence" value="ECO:0007669"/>
    <property type="project" value="InterPro"/>
</dbReference>
<dbReference type="PRINTS" id="PR00101">
    <property type="entry name" value="ATCASE"/>
</dbReference>
<dbReference type="PANTHER" id="PTHR45753:SF6">
    <property type="entry name" value="ASPARTATE CARBAMOYLTRANSFERASE"/>
    <property type="match status" value="1"/>
</dbReference>
<dbReference type="Gene3D" id="3.40.50.1370">
    <property type="entry name" value="Aspartate/ornithine carbamoyltransferase"/>
    <property type="match status" value="2"/>
</dbReference>
<dbReference type="InterPro" id="IPR006131">
    <property type="entry name" value="Asp_carbamoyltransf_Asp/Orn-bd"/>
</dbReference>
<proteinExistence type="inferred from homology"/>
<accession>A0A2M7BU78</accession>
<reference evidence="13" key="1">
    <citation type="submission" date="2017-09" db="EMBL/GenBank/DDBJ databases">
        <title>Depth-based differentiation of microbial function through sediment-hosted aquifers and enrichment of novel symbionts in the deep terrestrial subsurface.</title>
        <authorList>
            <person name="Probst A.J."/>
            <person name="Ladd B."/>
            <person name="Jarett J.K."/>
            <person name="Geller-Mcgrath D.E."/>
            <person name="Sieber C.M.K."/>
            <person name="Emerson J.B."/>
            <person name="Anantharaman K."/>
            <person name="Thomas B.C."/>
            <person name="Malmstrom R."/>
            <person name="Stieglmeier M."/>
            <person name="Klingl A."/>
            <person name="Woyke T."/>
            <person name="Ryan C.M."/>
            <person name="Banfield J.F."/>
        </authorList>
    </citation>
    <scope>NUCLEOTIDE SEQUENCE [LARGE SCALE GENOMIC DNA]</scope>
</reference>
<dbReference type="Pfam" id="PF02729">
    <property type="entry name" value="OTCace_N"/>
    <property type="match status" value="1"/>
</dbReference>
<evidence type="ECO:0000256" key="8">
    <source>
        <dbReference type="NCBIfam" id="TIGR00670"/>
    </source>
</evidence>
<comment type="function">
    <text evidence="6">Catalyzes the condensation of carbamoyl phosphate and aspartate to form carbamoyl aspartate and inorganic phosphate, the committed step in the de novo pyrimidine nucleotide biosynthesis pathway.</text>
</comment>
<dbReference type="Pfam" id="PF00185">
    <property type="entry name" value="OTCace"/>
    <property type="match status" value="1"/>
</dbReference>
<dbReference type="EC" id="2.1.3.2" evidence="3 8"/>
<feature type="domain" description="Aspartate/ornithine carbamoyltransferase carbamoyl-P binding" evidence="11">
    <location>
        <begin position="47"/>
        <end position="197"/>
    </location>
</feature>
<dbReference type="AlphaFoldDB" id="A0A2M7BU78"/>
<evidence type="ECO:0000256" key="4">
    <source>
        <dbReference type="ARBA" id="ARBA00022679"/>
    </source>
</evidence>
<feature type="non-terminal residue" evidence="12">
    <location>
        <position position="382"/>
    </location>
</feature>
<comment type="caution">
    <text evidence="12">The sequence shown here is derived from an EMBL/GenBank/DDBJ whole genome shotgun (WGS) entry which is preliminary data.</text>
</comment>
<evidence type="ECO:0000259" key="10">
    <source>
        <dbReference type="Pfam" id="PF00185"/>
    </source>
</evidence>
<comment type="similarity">
    <text evidence="2">Belongs to the aspartate/ornithine carbamoyltransferase superfamily. ATCase family.</text>
</comment>
<sequence length="382" mass="44810">MNKDNLTESIQGIVEKAHQISWPEFVALPEKEKIIFLNNSQTGKPFHVLFSQQFNRDNLNLLCQVAERARLIHKNRLEGRRFLKELLFGTYALNLFSQPSTRTFLSFRRAQEILGMDTDDIRDLSTSSEAKGESLEDSIRTFSSYVDLMVIRHPDKRAVEKGAWVLNKSDRRIPIINGGSGKDQHPTQALTDIYTLHKSFDGRIDGRTIVMCGDLKRGRTVRSLSYLMAAYKNVSLIFVSPLHLRMEKDITDFLKRHQVDYREENELKKVIPSADAIYMTRIQDEWDTEKIQKVRSIDPSKYQFKKAYLDLMKEEAVLMHPLPKRNEIEEEIGYSRDKRVVFWRQERNGMWIRVALIAVIFQKEKEILDYTHWPADWRSGKW</sequence>
<dbReference type="InterPro" id="IPR006132">
    <property type="entry name" value="Asp/Orn_carbamoyltranf_P-bd"/>
</dbReference>
<evidence type="ECO:0000259" key="11">
    <source>
        <dbReference type="Pfam" id="PF02729"/>
    </source>
</evidence>
<keyword evidence="5" id="KW-0665">Pyrimidine biosynthesis</keyword>
<keyword evidence="4 9" id="KW-0808">Transferase</keyword>
<dbReference type="SUPFAM" id="SSF53671">
    <property type="entry name" value="Aspartate/ornithine carbamoyltransferase"/>
    <property type="match status" value="1"/>
</dbReference>
<evidence type="ECO:0000256" key="9">
    <source>
        <dbReference type="RuleBase" id="RU003634"/>
    </source>
</evidence>
<dbReference type="GO" id="GO:0016597">
    <property type="term" value="F:amino acid binding"/>
    <property type="evidence" value="ECO:0007669"/>
    <property type="project" value="InterPro"/>
</dbReference>
<protein>
    <recommendedName>
        <fullName evidence="3 8">Aspartate carbamoyltransferase</fullName>
        <ecNumber evidence="3 8">2.1.3.2</ecNumber>
    </recommendedName>
</protein>
<evidence type="ECO:0000313" key="13">
    <source>
        <dbReference type="Proteomes" id="UP000229894"/>
    </source>
</evidence>
<dbReference type="InterPro" id="IPR002082">
    <property type="entry name" value="Asp_carbamoyltransf"/>
</dbReference>
<dbReference type="UniPathway" id="UPA00070">
    <property type="reaction ID" value="UER00116"/>
</dbReference>
<name>A0A2M7BU78_9BACT</name>
<dbReference type="GO" id="GO:0044205">
    <property type="term" value="P:'de novo' UMP biosynthetic process"/>
    <property type="evidence" value="ECO:0007669"/>
    <property type="project" value="UniProtKB-UniPathway"/>
</dbReference>
<evidence type="ECO:0000256" key="5">
    <source>
        <dbReference type="ARBA" id="ARBA00022975"/>
    </source>
</evidence>
<feature type="domain" description="Aspartate/ornithine carbamoyltransferase Asp/Orn-binding" evidence="10">
    <location>
        <begin position="206"/>
        <end position="359"/>
    </location>
</feature>
<dbReference type="InterPro" id="IPR036901">
    <property type="entry name" value="Asp/Orn_carbamoylTrfase_sf"/>
</dbReference>
<evidence type="ECO:0000256" key="3">
    <source>
        <dbReference type="ARBA" id="ARBA00013008"/>
    </source>
</evidence>
<evidence type="ECO:0000256" key="6">
    <source>
        <dbReference type="ARBA" id="ARBA00043884"/>
    </source>
</evidence>
<evidence type="ECO:0000313" key="12">
    <source>
        <dbReference type="EMBL" id="PIV10089.1"/>
    </source>
</evidence>
<dbReference type="Proteomes" id="UP000229894">
    <property type="component" value="Unassembled WGS sequence"/>
</dbReference>
<organism evidence="12 13">
    <name type="scientific">Candidatus Portnoybacteria bacterium CG03_land_8_20_14_0_80_41_10</name>
    <dbReference type="NCBI Taxonomy" id="1974808"/>
    <lineage>
        <taxon>Bacteria</taxon>
        <taxon>Candidatus Portnoyibacteriota</taxon>
    </lineage>
</organism>
<evidence type="ECO:0000256" key="7">
    <source>
        <dbReference type="ARBA" id="ARBA00048859"/>
    </source>
</evidence>
<dbReference type="InterPro" id="IPR006130">
    <property type="entry name" value="Asp/Orn_carbamoylTrfase"/>
</dbReference>
<comment type="catalytic activity">
    <reaction evidence="7">
        <text>carbamoyl phosphate + L-aspartate = N-carbamoyl-L-aspartate + phosphate + H(+)</text>
        <dbReference type="Rhea" id="RHEA:20013"/>
        <dbReference type="ChEBI" id="CHEBI:15378"/>
        <dbReference type="ChEBI" id="CHEBI:29991"/>
        <dbReference type="ChEBI" id="CHEBI:32814"/>
        <dbReference type="ChEBI" id="CHEBI:43474"/>
        <dbReference type="ChEBI" id="CHEBI:58228"/>
        <dbReference type="EC" id="2.1.3.2"/>
    </reaction>
</comment>
<dbReference type="GO" id="GO:0006520">
    <property type="term" value="P:amino acid metabolic process"/>
    <property type="evidence" value="ECO:0007669"/>
    <property type="project" value="InterPro"/>
</dbReference>
<dbReference type="EMBL" id="PEUX01000052">
    <property type="protein sequence ID" value="PIV10089.1"/>
    <property type="molecule type" value="Genomic_DNA"/>
</dbReference>
<evidence type="ECO:0000256" key="2">
    <source>
        <dbReference type="ARBA" id="ARBA00008896"/>
    </source>
</evidence>
<dbReference type="GO" id="GO:0004070">
    <property type="term" value="F:aspartate carbamoyltransferase activity"/>
    <property type="evidence" value="ECO:0007669"/>
    <property type="project" value="UniProtKB-UniRule"/>
</dbReference>
<gene>
    <name evidence="12" type="primary">pyrB</name>
    <name evidence="12" type="ORF">COS49_02425</name>
</gene>
<dbReference type="PRINTS" id="PR00100">
    <property type="entry name" value="AOTCASE"/>
</dbReference>